<evidence type="ECO:0000256" key="1">
    <source>
        <dbReference type="ARBA" id="ARBA00001933"/>
    </source>
</evidence>
<name>A0A7Y2ECP1_UNCEI</name>
<dbReference type="GO" id="GO:0030170">
    <property type="term" value="F:pyridoxal phosphate binding"/>
    <property type="evidence" value="ECO:0007669"/>
    <property type="project" value="InterPro"/>
</dbReference>
<evidence type="ECO:0000313" key="9">
    <source>
        <dbReference type="EMBL" id="NNF07419.1"/>
    </source>
</evidence>
<organism evidence="9 10">
    <name type="scientific">Eiseniibacteriota bacterium</name>
    <dbReference type="NCBI Taxonomy" id="2212470"/>
    <lineage>
        <taxon>Bacteria</taxon>
        <taxon>Candidatus Eiseniibacteriota</taxon>
    </lineage>
</organism>
<dbReference type="AlphaFoldDB" id="A0A7Y2ECP1"/>
<dbReference type="Gene3D" id="3.40.640.10">
    <property type="entry name" value="Type I PLP-dependent aspartate aminotransferase-like (Major domain)"/>
    <property type="match status" value="1"/>
</dbReference>
<proteinExistence type="inferred from homology"/>
<dbReference type="InterPro" id="IPR005814">
    <property type="entry name" value="Aminotrans_3"/>
</dbReference>
<comment type="cofactor">
    <cofactor evidence="1">
        <name>pyridoxal 5'-phosphate</name>
        <dbReference type="ChEBI" id="CHEBI:597326"/>
    </cofactor>
</comment>
<sequence length="238" mass="25402">IKTTTVGQVAGFIGEPIQGVGGFITPPKEYFKIVAEIIRRYGGVFIADEVQTGFGRTGENWWGIEHYDVEPDIMTMAKGIGNGMPLAATIATAPIADSFKSLTISTYGGNPISCAAGNETIRIMEEENIPAHSKKLGAQLRAGLEGLQVKYPKVIGDVRGMGLMQAIEFVVDEPKGDRTPNPAAVGQLFEETKKRGLLIGKGGLEGNCLRISPPMSVTSEEIDEAIGIMDESFKAMGV</sequence>
<gene>
    <name evidence="9" type="ORF">HKN21_11710</name>
</gene>
<dbReference type="SUPFAM" id="SSF53383">
    <property type="entry name" value="PLP-dependent transferases"/>
    <property type="match status" value="1"/>
</dbReference>
<accession>A0A7Y2ECP1</accession>
<dbReference type="Gene3D" id="3.90.1150.10">
    <property type="entry name" value="Aspartate Aminotransferase, domain 1"/>
    <property type="match status" value="1"/>
</dbReference>
<keyword evidence="6 9" id="KW-0808">Transferase</keyword>
<keyword evidence="5 9" id="KW-0032">Aminotransferase</keyword>
<dbReference type="PANTHER" id="PTHR45688:SF3">
    <property type="entry name" value="ALANINE--GLYOXYLATE AMINOTRANSFERASE 2, MITOCHONDRIAL"/>
    <property type="match status" value="1"/>
</dbReference>
<dbReference type="InterPro" id="IPR015424">
    <property type="entry name" value="PyrdxlP-dep_Trfase"/>
</dbReference>
<comment type="caution">
    <text evidence="9">The sequence shown here is derived from an EMBL/GenBank/DDBJ whole genome shotgun (WGS) entry which is preliminary data.</text>
</comment>
<comment type="subunit">
    <text evidence="3">Homotetramer.</text>
</comment>
<evidence type="ECO:0000313" key="10">
    <source>
        <dbReference type="Proteomes" id="UP000547674"/>
    </source>
</evidence>
<reference evidence="9 10" key="1">
    <citation type="submission" date="2020-03" db="EMBL/GenBank/DDBJ databases">
        <title>Metabolic flexibility allows generalist bacteria to become dominant in a frequently disturbed ecosystem.</title>
        <authorList>
            <person name="Chen Y.-J."/>
            <person name="Leung P.M."/>
            <person name="Bay S.K."/>
            <person name="Hugenholtz P."/>
            <person name="Kessler A.J."/>
            <person name="Shelley G."/>
            <person name="Waite D.W."/>
            <person name="Cook P.L."/>
            <person name="Greening C."/>
        </authorList>
    </citation>
    <scope>NUCLEOTIDE SEQUENCE [LARGE SCALE GENOMIC DNA]</scope>
    <source>
        <strain evidence="9">SS_bin_28</strain>
    </source>
</reference>
<evidence type="ECO:0000256" key="2">
    <source>
        <dbReference type="ARBA" id="ARBA00008954"/>
    </source>
</evidence>
<keyword evidence="8" id="KW-0809">Transit peptide</keyword>
<evidence type="ECO:0000256" key="5">
    <source>
        <dbReference type="ARBA" id="ARBA00022576"/>
    </source>
</evidence>
<keyword evidence="7" id="KW-0663">Pyridoxal phosphate</keyword>
<dbReference type="InterPro" id="IPR015421">
    <property type="entry name" value="PyrdxlP-dep_Trfase_major"/>
</dbReference>
<comment type="similarity">
    <text evidence="2">Belongs to the class-III pyridoxal-phosphate-dependent aminotransferase family.</text>
</comment>
<dbReference type="EC" id="2.6.1.44" evidence="4"/>
<dbReference type="EMBL" id="JABDJR010000473">
    <property type="protein sequence ID" value="NNF07419.1"/>
    <property type="molecule type" value="Genomic_DNA"/>
</dbReference>
<protein>
    <recommendedName>
        <fullName evidence="4">alanine--glyoxylate transaminase</fullName>
        <ecNumber evidence="4">2.6.1.44</ecNumber>
    </recommendedName>
</protein>
<dbReference type="Proteomes" id="UP000547674">
    <property type="component" value="Unassembled WGS sequence"/>
</dbReference>
<feature type="non-terminal residue" evidence="9">
    <location>
        <position position="1"/>
    </location>
</feature>
<dbReference type="Pfam" id="PF00202">
    <property type="entry name" value="Aminotran_3"/>
    <property type="match status" value="1"/>
</dbReference>
<evidence type="ECO:0000256" key="7">
    <source>
        <dbReference type="ARBA" id="ARBA00022898"/>
    </source>
</evidence>
<dbReference type="InterPro" id="IPR015422">
    <property type="entry name" value="PyrdxlP-dep_Trfase_small"/>
</dbReference>
<evidence type="ECO:0000256" key="8">
    <source>
        <dbReference type="ARBA" id="ARBA00022946"/>
    </source>
</evidence>
<evidence type="ECO:0000256" key="4">
    <source>
        <dbReference type="ARBA" id="ARBA00013049"/>
    </source>
</evidence>
<dbReference type="PANTHER" id="PTHR45688">
    <property type="match status" value="1"/>
</dbReference>
<dbReference type="InterPro" id="IPR049704">
    <property type="entry name" value="Aminotrans_3_PPA_site"/>
</dbReference>
<evidence type="ECO:0000256" key="6">
    <source>
        <dbReference type="ARBA" id="ARBA00022679"/>
    </source>
</evidence>
<evidence type="ECO:0000256" key="3">
    <source>
        <dbReference type="ARBA" id="ARBA00011881"/>
    </source>
</evidence>
<dbReference type="PROSITE" id="PS00600">
    <property type="entry name" value="AA_TRANSFER_CLASS_3"/>
    <property type="match status" value="1"/>
</dbReference>
<dbReference type="GO" id="GO:0008453">
    <property type="term" value="F:alanine-glyoxylate transaminase activity"/>
    <property type="evidence" value="ECO:0007669"/>
    <property type="project" value="UniProtKB-EC"/>
</dbReference>